<dbReference type="AlphaFoldDB" id="A0A1U7NJY2"/>
<evidence type="ECO:0000313" key="3">
    <source>
        <dbReference type="Proteomes" id="UP000186705"/>
    </source>
</evidence>
<reference evidence="2 3" key="1">
    <citation type="submission" date="2016-11" db="EMBL/GenBank/DDBJ databases">
        <title>Description of two novel members of the family Erysipelotrichaceae: Ileibacterium lipovorans gen. nov., sp. nov. and Dubosiella newyorkensis, gen. nov., sp. nov.</title>
        <authorList>
            <person name="Cox L.M."/>
            <person name="Sohn J."/>
            <person name="Tyrrell K.L."/>
            <person name="Citron D.M."/>
            <person name="Lawson P.A."/>
            <person name="Patel N.B."/>
            <person name="Iizumi T."/>
            <person name="Perez-Perez G.I."/>
            <person name="Goldstein E.J."/>
            <person name="Blaser M.J."/>
        </authorList>
    </citation>
    <scope>NUCLEOTIDE SEQUENCE [LARGE SCALE GENOMIC DNA]</scope>
    <source>
        <strain evidence="2 3">NYU-BL-A4</strain>
    </source>
</reference>
<organism evidence="2 3">
    <name type="scientific">Dubosiella newyorkensis</name>
    <dbReference type="NCBI Taxonomy" id="1862672"/>
    <lineage>
        <taxon>Bacteria</taxon>
        <taxon>Bacillati</taxon>
        <taxon>Bacillota</taxon>
        <taxon>Erysipelotrichia</taxon>
        <taxon>Erysipelotrichales</taxon>
        <taxon>Erysipelotrichaceae</taxon>
        <taxon>Dubosiella</taxon>
    </lineage>
</organism>
<keyword evidence="1" id="KW-0732">Signal</keyword>
<name>A0A1U7NJY2_9FIRM</name>
<dbReference type="Proteomes" id="UP000186705">
    <property type="component" value="Unassembled WGS sequence"/>
</dbReference>
<evidence type="ECO:0000313" key="2">
    <source>
        <dbReference type="EMBL" id="OLU44229.1"/>
    </source>
</evidence>
<dbReference type="EMBL" id="MPKA01000117">
    <property type="protein sequence ID" value="OLU44229.1"/>
    <property type="molecule type" value="Genomic_DNA"/>
</dbReference>
<protein>
    <recommendedName>
        <fullName evidence="4">TRAP transporter substrate-binding protein</fullName>
    </recommendedName>
</protein>
<accession>A0A1U7NJY2</accession>
<dbReference type="InterPro" id="IPR018389">
    <property type="entry name" value="DctP_fam"/>
</dbReference>
<dbReference type="STRING" id="1862672.BO225_10950"/>
<gene>
    <name evidence="2" type="ORF">BO225_10950</name>
</gene>
<dbReference type="Pfam" id="PF03480">
    <property type="entry name" value="DctP"/>
    <property type="match status" value="1"/>
</dbReference>
<comment type="caution">
    <text evidence="2">The sequence shown here is derived from an EMBL/GenBank/DDBJ whole genome shotgun (WGS) entry which is preliminary data.</text>
</comment>
<dbReference type="GO" id="GO:0055085">
    <property type="term" value="P:transmembrane transport"/>
    <property type="evidence" value="ECO:0007669"/>
    <property type="project" value="InterPro"/>
</dbReference>
<dbReference type="PROSITE" id="PS51257">
    <property type="entry name" value="PROKAR_LIPOPROTEIN"/>
    <property type="match status" value="1"/>
</dbReference>
<keyword evidence="3" id="KW-1185">Reference proteome</keyword>
<evidence type="ECO:0000256" key="1">
    <source>
        <dbReference type="ARBA" id="ARBA00022729"/>
    </source>
</evidence>
<proteinExistence type="predicted"/>
<sequence>MKTLKKWLMSISVVFIALMLTGCSAFDSITGGKRIIRIAHAQSEEHPEHIGMLEFKKIIEEKLGDKYEVEIFPNELLGSAQ</sequence>
<dbReference type="InterPro" id="IPR038404">
    <property type="entry name" value="TRAP_DctP_sf"/>
</dbReference>
<evidence type="ECO:0008006" key="4">
    <source>
        <dbReference type="Google" id="ProtNLM"/>
    </source>
</evidence>
<dbReference type="Gene3D" id="3.40.190.170">
    <property type="entry name" value="Bacterial extracellular solute-binding protein, family 7"/>
    <property type="match status" value="1"/>
</dbReference>
<feature type="non-terminal residue" evidence="2">
    <location>
        <position position="81"/>
    </location>
</feature>